<keyword evidence="3" id="KW-1185">Reference proteome</keyword>
<reference evidence="2" key="1">
    <citation type="submission" date="2022-10" db="EMBL/GenBank/DDBJ databases">
        <title>Culturing micro-colonial fungi from biological soil crusts in the Mojave desert and describing Neophaeococcomyces mojavensis, and introducing the new genera and species Taxawa tesnikishii.</title>
        <authorList>
            <person name="Kurbessoian T."/>
            <person name="Stajich J.E."/>
        </authorList>
    </citation>
    <scope>NUCLEOTIDE SEQUENCE</scope>
    <source>
        <strain evidence="2">TK_41</strain>
    </source>
</reference>
<keyword evidence="1" id="KW-0732">Signal</keyword>
<organism evidence="2 3">
    <name type="scientific">Cladophialophora chaetospira</name>
    <dbReference type="NCBI Taxonomy" id="386627"/>
    <lineage>
        <taxon>Eukaryota</taxon>
        <taxon>Fungi</taxon>
        <taxon>Dikarya</taxon>
        <taxon>Ascomycota</taxon>
        <taxon>Pezizomycotina</taxon>
        <taxon>Eurotiomycetes</taxon>
        <taxon>Chaetothyriomycetidae</taxon>
        <taxon>Chaetothyriales</taxon>
        <taxon>Herpotrichiellaceae</taxon>
        <taxon>Cladophialophora</taxon>
    </lineage>
</organism>
<accession>A0AA38XKN6</accession>
<evidence type="ECO:0000256" key="1">
    <source>
        <dbReference type="SAM" id="SignalP"/>
    </source>
</evidence>
<name>A0AA38XKN6_9EURO</name>
<sequence length="293" mass="33327">MLALTVIGLAFTYISLSLSSWTAQKDFRDNCFNQQQTFGWMTRACNETLSEQLQQPPHFSGFYRSKRSAFPDTISRRDDIPGRLNGAIGLELVMCVSPAVFIFFNNQGKENHRRGSALSIPPLFYSGMKRACGQISAFILVHSLPMTFGQCWWPFRLYYMLQILRFLRIFWVETELDIYRGTHLPAGNLLPVKIAAKRSVTYGNAEFETLLLVKLMEGCLVGSSRILFCYGFFAASIDSTIFVTGFLLVDFFFTCIEEEQEDATTSSSYLLRALPQTPLSIYQQHVKTVLVQT</sequence>
<evidence type="ECO:0000313" key="3">
    <source>
        <dbReference type="Proteomes" id="UP001172673"/>
    </source>
</evidence>
<protein>
    <submittedName>
        <fullName evidence="2">Uncharacterized protein</fullName>
    </submittedName>
</protein>
<proteinExistence type="predicted"/>
<dbReference type="EMBL" id="JAPDRK010000002">
    <property type="protein sequence ID" value="KAJ9615183.1"/>
    <property type="molecule type" value="Genomic_DNA"/>
</dbReference>
<dbReference type="AlphaFoldDB" id="A0AA38XKN6"/>
<evidence type="ECO:0000313" key="2">
    <source>
        <dbReference type="EMBL" id="KAJ9615183.1"/>
    </source>
</evidence>
<feature type="chain" id="PRO_5041436128" evidence="1">
    <location>
        <begin position="20"/>
        <end position="293"/>
    </location>
</feature>
<feature type="signal peptide" evidence="1">
    <location>
        <begin position="1"/>
        <end position="19"/>
    </location>
</feature>
<dbReference type="Proteomes" id="UP001172673">
    <property type="component" value="Unassembled WGS sequence"/>
</dbReference>
<gene>
    <name evidence="2" type="ORF">H2200_001257</name>
</gene>
<comment type="caution">
    <text evidence="2">The sequence shown here is derived from an EMBL/GenBank/DDBJ whole genome shotgun (WGS) entry which is preliminary data.</text>
</comment>